<dbReference type="EMBL" id="CAJNIZ010000947">
    <property type="protein sequence ID" value="CAE7179103.1"/>
    <property type="molecule type" value="Genomic_DNA"/>
</dbReference>
<organism evidence="2 3">
    <name type="scientific">Symbiodinium pilosum</name>
    <name type="common">Dinoflagellate</name>
    <dbReference type="NCBI Taxonomy" id="2952"/>
    <lineage>
        <taxon>Eukaryota</taxon>
        <taxon>Sar</taxon>
        <taxon>Alveolata</taxon>
        <taxon>Dinophyceae</taxon>
        <taxon>Suessiales</taxon>
        <taxon>Symbiodiniaceae</taxon>
        <taxon>Symbiodinium</taxon>
    </lineage>
</organism>
<accession>A0A812IW73</accession>
<feature type="transmembrane region" description="Helical" evidence="1">
    <location>
        <begin position="95"/>
        <end position="118"/>
    </location>
</feature>
<feature type="transmembrane region" description="Helical" evidence="1">
    <location>
        <begin position="201"/>
        <end position="224"/>
    </location>
</feature>
<reference evidence="2" key="1">
    <citation type="submission" date="2021-02" db="EMBL/GenBank/DDBJ databases">
        <authorList>
            <person name="Dougan E. K."/>
            <person name="Rhodes N."/>
            <person name="Thang M."/>
            <person name="Chan C."/>
        </authorList>
    </citation>
    <scope>NUCLEOTIDE SEQUENCE</scope>
</reference>
<keyword evidence="1" id="KW-0812">Transmembrane</keyword>
<evidence type="ECO:0000256" key="1">
    <source>
        <dbReference type="SAM" id="Phobius"/>
    </source>
</evidence>
<sequence length="538" mass="58006">MLPDVVETCSEDDVGWGSGWLQKDFVIDFNTATLGATGPLTDSINIDTFSDFIVPINGHVLLGVIGFCVFLAAHEAYVAAGAKPLLANHERRNSASLQVVIVISWILIFMNVAMLVPVSLDFSLAMGQSATASGVFLSGGTVFSVVGLMVGKPLTSEDNWNQQFARRLFLVCNLLCLVLLFGIAILVEMAATWSLPTRRGTFWLVLILNGIVAFLSSIPMVSWMTMWQIITPHSEKTFWQMMAQCGRNGGFVLGPVAFAGLSLLVRQGREVSPISMMSWSMIGLVVLQAAELTGASLFYPTILGQSDEGAAEEASPEAEGDCLEIAPEQLPAESREDIVKYMIAYSYERPFTISAIEVATMMLLEVSYGWSAELCGASFMVVGGASLTLTAFSSLVISRKWMPESHVFLGSTAATLLGVLLLFDWKFFGAGTLLFADAIIYGASSVSNGVAQGLATRAAMQGTAWGIETYRINNLVGVNVSRFIGPVVARFMIDFGGRNTYAAVQMLVCFLGTCTVYKTVCLVWAGKSKMLSKPQACQ</sequence>
<feature type="transmembrane region" description="Helical" evidence="1">
    <location>
        <begin position="376"/>
        <end position="395"/>
    </location>
</feature>
<dbReference type="InterPro" id="IPR036259">
    <property type="entry name" value="MFS_trans_sf"/>
</dbReference>
<keyword evidence="3" id="KW-1185">Reference proteome</keyword>
<gene>
    <name evidence="2" type="primary">GIP</name>
    <name evidence="2" type="ORF">SPIL2461_LOCUS999</name>
</gene>
<dbReference type="OrthoDB" id="424129at2759"/>
<dbReference type="SUPFAM" id="SSF103473">
    <property type="entry name" value="MFS general substrate transporter"/>
    <property type="match status" value="1"/>
</dbReference>
<evidence type="ECO:0000313" key="2">
    <source>
        <dbReference type="EMBL" id="CAE7179103.1"/>
    </source>
</evidence>
<feature type="transmembrane region" description="Helical" evidence="1">
    <location>
        <begin position="245"/>
        <end position="265"/>
    </location>
</feature>
<name>A0A812IW73_SYMPI</name>
<evidence type="ECO:0000313" key="3">
    <source>
        <dbReference type="Proteomes" id="UP000649617"/>
    </source>
</evidence>
<feature type="transmembrane region" description="Helical" evidence="1">
    <location>
        <begin position="350"/>
        <end position="370"/>
    </location>
</feature>
<keyword evidence="1" id="KW-1133">Transmembrane helix</keyword>
<keyword evidence="1" id="KW-0472">Membrane</keyword>
<feature type="transmembrane region" description="Helical" evidence="1">
    <location>
        <begin position="407"/>
        <end position="425"/>
    </location>
</feature>
<dbReference type="Proteomes" id="UP000649617">
    <property type="component" value="Unassembled WGS sequence"/>
</dbReference>
<feature type="transmembrane region" description="Helical" evidence="1">
    <location>
        <begin position="277"/>
        <end position="299"/>
    </location>
</feature>
<feature type="transmembrane region" description="Helical" evidence="1">
    <location>
        <begin position="170"/>
        <end position="195"/>
    </location>
</feature>
<feature type="transmembrane region" description="Helical" evidence="1">
    <location>
        <begin position="52"/>
        <end position="74"/>
    </location>
</feature>
<proteinExistence type="predicted"/>
<feature type="transmembrane region" description="Helical" evidence="1">
    <location>
        <begin position="502"/>
        <end position="525"/>
    </location>
</feature>
<dbReference type="AlphaFoldDB" id="A0A812IW73"/>
<dbReference type="Gene3D" id="1.20.1250.20">
    <property type="entry name" value="MFS general substrate transporter like domains"/>
    <property type="match status" value="1"/>
</dbReference>
<protein>
    <submittedName>
        <fullName evidence="2">GIP protein</fullName>
    </submittedName>
</protein>
<feature type="transmembrane region" description="Helical" evidence="1">
    <location>
        <begin position="130"/>
        <end position="150"/>
    </location>
</feature>
<comment type="caution">
    <text evidence="2">The sequence shown here is derived from an EMBL/GenBank/DDBJ whole genome shotgun (WGS) entry which is preliminary data.</text>
</comment>